<evidence type="ECO:0008006" key="2">
    <source>
        <dbReference type="Google" id="ProtNLM"/>
    </source>
</evidence>
<organism evidence="1">
    <name type="scientific">marine sediment metagenome</name>
    <dbReference type="NCBI Taxonomy" id="412755"/>
    <lineage>
        <taxon>unclassified sequences</taxon>
        <taxon>metagenomes</taxon>
        <taxon>ecological metagenomes</taxon>
    </lineage>
</organism>
<gene>
    <name evidence="1" type="ORF">S03H2_09691</name>
</gene>
<comment type="caution">
    <text evidence="1">The sequence shown here is derived from an EMBL/GenBank/DDBJ whole genome shotgun (WGS) entry which is preliminary data.</text>
</comment>
<feature type="non-terminal residue" evidence="1">
    <location>
        <position position="1"/>
    </location>
</feature>
<protein>
    <recommendedName>
        <fullName evidence="2">Methylmalonyl-CoA mutase domain-containing protein</fullName>
    </recommendedName>
</protein>
<reference evidence="1" key="1">
    <citation type="journal article" date="2014" name="Front. Microbiol.">
        <title>High frequency of phylogenetically diverse reductive dehalogenase-homologous genes in deep subseafloor sedimentary metagenomes.</title>
        <authorList>
            <person name="Kawai M."/>
            <person name="Futagami T."/>
            <person name="Toyoda A."/>
            <person name="Takaki Y."/>
            <person name="Nishi S."/>
            <person name="Hori S."/>
            <person name="Arai W."/>
            <person name="Tsubouchi T."/>
            <person name="Morono Y."/>
            <person name="Uchiyama I."/>
            <person name="Ito T."/>
            <person name="Fujiyama A."/>
            <person name="Inagaki F."/>
            <person name="Takami H."/>
        </authorList>
    </citation>
    <scope>NUCLEOTIDE SEQUENCE</scope>
    <source>
        <strain evidence="1">Expedition CK06-06</strain>
    </source>
</reference>
<evidence type="ECO:0000313" key="1">
    <source>
        <dbReference type="EMBL" id="GAH25785.1"/>
    </source>
</evidence>
<proteinExistence type="predicted"/>
<dbReference type="EMBL" id="BARU01005017">
    <property type="protein sequence ID" value="GAH25785.1"/>
    <property type="molecule type" value="Genomic_DNA"/>
</dbReference>
<sequence length="120" mass="13663">FIERTQITPEKRKKMSLEKEYYIGQIGGKPTYAKESPYKTIHDYIPDDKDFGIEQEKIAADILKTEKGIDYLTENIATAKDVLPQLKTSLKTIQDAPAGSLFYLGTDTEKTYKKSELIPL</sequence>
<dbReference type="AlphaFoldDB" id="X1EZL1"/>
<name>X1EZL1_9ZZZZ</name>
<accession>X1EZL1</accession>